<evidence type="ECO:0000313" key="2">
    <source>
        <dbReference type="WBParaSite" id="Csp11.Scaffold630.g18958.t1"/>
    </source>
</evidence>
<keyword evidence="1" id="KW-1185">Reference proteome</keyword>
<reference evidence="2" key="1">
    <citation type="submission" date="2016-11" db="UniProtKB">
        <authorList>
            <consortium name="WormBaseParasite"/>
        </authorList>
    </citation>
    <scope>IDENTIFICATION</scope>
</reference>
<name>A0A1I7USP5_9PELO</name>
<dbReference type="Proteomes" id="UP000095282">
    <property type="component" value="Unplaced"/>
</dbReference>
<dbReference type="WBParaSite" id="Csp11.Scaffold630.g18958.t1">
    <property type="protein sequence ID" value="Csp11.Scaffold630.g18958.t1"/>
    <property type="gene ID" value="Csp11.Scaffold630.g18958"/>
</dbReference>
<proteinExistence type="predicted"/>
<dbReference type="InterPro" id="IPR027417">
    <property type="entry name" value="P-loop_NTPase"/>
</dbReference>
<protein>
    <submittedName>
        <fullName evidence="2">ATPase_AAA_core domain-containing protein</fullName>
    </submittedName>
</protein>
<sequence>MREMHKEVYHDRLRRITFELEDENDVSEGIVIVSHTRNIADQPILQLSGREKKLIELAVIYTLANMHETPFLFIDNLDNNFHYKTFPHVSYFLC</sequence>
<dbReference type="AlphaFoldDB" id="A0A1I7USP5"/>
<accession>A0A1I7USP5</accession>
<evidence type="ECO:0000313" key="1">
    <source>
        <dbReference type="Proteomes" id="UP000095282"/>
    </source>
</evidence>
<dbReference type="SUPFAM" id="SSF52540">
    <property type="entry name" value="P-loop containing nucleoside triphosphate hydrolases"/>
    <property type="match status" value="1"/>
</dbReference>
<dbReference type="Gene3D" id="3.40.50.300">
    <property type="entry name" value="P-loop containing nucleotide triphosphate hydrolases"/>
    <property type="match status" value="1"/>
</dbReference>
<organism evidence="1 2">
    <name type="scientific">Caenorhabditis tropicalis</name>
    <dbReference type="NCBI Taxonomy" id="1561998"/>
    <lineage>
        <taxon>Eukaryota</taxon>
        <taxon>Metazoa</taxon>
        <taxon>Ecdysozoa</taxon>
        <taxon>Nematoda</taxon>
        <taxon>Chromadorea</taxon>
        <taxon>Rhabditida</taxon>
        <taxon>Rhabditina</taxon>
        <taxon>Rhabditomorpha</taxon>
        <taxon>Rhabditoidea</taxon>
        <taxon>Rhabditidae</taxon>
        <taxon>Peloderinae</taxon>
        <taxon>Caenorhabditis</taxon>
    </lineage>
</organism>